<organism evidence="3 4">
    <name type="scientific">Galbibacter marinus</name>
    <dbReference type="NCBI Taxonomy" id="555500"/>
    <lineage>
        <taxon>Bacteria</taxon>
        <taxon>Pseudomonadati</taxon>
        <taxon>Bacteroidota</taxon>
        <taxon>Flavobacteriia</taxon>
        <taxon>Flavobacteriales</taxon>
        <taxon>Flavobacteriaceae</taxon>
        <taxon>Galbibacter</taxon>
    </lineage>
</organism>
<feature type="region of interest" description="Disordered" evidence="1">
    <location>
        <begin position="39"/>
        <end position="89"/>
    </location>
</feature>
<evidence type="ECO:0000313" key="3">
    <source>
        <dbReference type="EMBL" id="EKF56495.1"/>
    </source>
</evidence>
<dbReference type="EMBL" id="AMSG01000002">
    <property type="protein sequence ID" value="EKF56495.1"/>
    <property type="molecule type" value="Genomic_DNA"/>
</dbReference>
<proteinExistence type="predicted"/>
<gene>
    <name evidence="3" type="ORF">I215_03193</name>
</gene>
<feature type="signal peptide" evidence="2">
    <location>
        <begin position="1"/>
        <end position="21"/>
    </location>
</feature>
<evidence type="ECO:0000256" key="2">
    <source>
        <dbReference type="SAM" id="SignalP"/>
    </source>
</evidence>
<dbReference type="Proteomes" id="UP000007364">
    <property type="component" value="Unassembled WGS sequence"/>
</dbReference>
<sequence>MKKLVFTLASVIVLSTLNSCAHDESTAQIDSLYAVDRRKVERPGNQGQKDEPKSVDKRKVERPGNQGQNGEPQSVDKRKVERPGNQGGN</sequence>
<dbReference type="RefSeq" id="WP_008990514.1">
    <property type="nucleotide sequence ID" value="NZ_AMSG01000002.1"/>
</dbReference>
<protein>
    <recommendedName>
        <fullName evidence="5">Lipoprotein</fullName>
    </recommendedName>
</protein>
<feature type="compositionally biased region" description="Basic and acidic residues" evidence="1">
    <location>
        <begin position="39"/>
        <end position="62"/>
    </location>
</feature>
<evidence type="ECO:0000256" key="1">
    <source>
        <dbReference type="SAM" id="MobiDB-lite"/>
    </source>
</evidence>
<name>K2PUY2_9FLAO</name>
<dbReference type="STRING" id="555500.I215_03193"/>
<evidence type="ECO:0008006" key="5">
    <source>
        <dbReference type="Google" id="ProtNLM"/>
    </source>
</evidence>
<dbReference type="AlphaFoldDB" id="K2PUY2"/>
<keyword evidence="4" id="KW-1185">Reference proteome</keyword>
<evidence type="ECO:0000313" key="4">
    <source>
        <dbReference type="Proteomes" id="UP000007364"/>
    </source>
</evidence>
<keyword evidence="2" id="KW-0732">Signal</keyword>
<reference evidence="3 4" key="1">
    <citation type="journal article" date="2012" name="J. Bacteriol.">
        <title>Genome Sequence of Galbibacter marinum Type Strain ck-I2-15.</title>
        <authorList>
            <person name="Lai Q."/>
            <person name="Li C."/>
            <person name="Shao Z."/>
        </authorList>
    </citation>
    <scope>NUCLEOTIDE SEQUENCE [LARGE SCALE GENOMIC DNA]</scope>
    <source>
        <strain evidence="4">ck-I2-15</strain>
    </source>
</reference>
<feature type="chain" id="PRO_5003866588" description="Lipoprotein" evidence="2">
    <location>
        <begin position="22"/>
        <end position="89"/>
    </location>
</feature>
<accession>K2PUY2</accession>
<comment type="caution">
    <text evidence="3">The sequence shown here is derived from an EMBL/GenBank/DDBJ whole genome shotgun (WGS) entry which is preliminary data.</text>
</comment>